<evidence type="ECO:0000313" key="1">
    <source>
        <dbReference type="EMBL" id="OZC10644.1"/>
    </source>
</evidence>
<dbReference type="EMBL" id="KZ269985">
    <property type="protein sequence ID" value="OZC10644.1"/>
    <property type="molecule type" value="Genomic_DNA"/>
</dbReference>
<sequence length="96" mass="11464">MTCCSPGMGLVTVTMTWRIMVYDRMMPIDNSKDDSKYCRHGINLRHKQSFWKEIANFISRREVHANKNRKYLMLNLKKAFPEKLKAHKMSWDDLLI</sequence>
<dbReference type="Proteomes" id="UP000242913">
    <property type="component" value="Unassembled WGS sequence"/>
</dbReference>
<proteinExistence type="predicted"/>
<gene>
    <name evidence="1" type="ORF">X798_02393</name>
</gene>
<evidence type="ECO:0000313" key="2">
    <source>
        <dbReference type="Proteomes" id="UP000242913"/>
    </source>
</evidence>
<keyword evidence="2" id="KW-1185">Reference proteome</keyword>
<accession>A0A238BZX1</accession>
<name>A0A238BZX1_9BILA</name>
<dbReference type="AlphaFoldDB" id="A0A238BZX1"/>
<reference evidence="1 2" key="1">
    <citation type="submission" date="2015-12" db="EMBL/GenBank/DDBJ databases">
        <title>Draft genome of the nematode, Onchocerca flexuosa.</title>
        <authorList>
            <person name="Mitreva M."/>
        </authorList>
    </citation>
    <scope>NUCLEOTIDE SEQUENCE [LARGE SCALE GENOMIC DNA]</scope>
    <source>
        <strain evidence="1">Red Deer</strain>
    </source>
</reference>
<feature type="non-terminal residue" evidence="1">
    <location>
        <position position="96"/>
    </location>
</feature>
<organism evidence="1 2">
    <name type="scientific">Onchocerca flexuosa</name>
    <dbReference type="NCBI Taxonomy" id="387005"/>
    <lineage>
        <taxon>Eukaryota</taxon>
        <taxon>Metazoa</taxon>
        <taxon>Ecdysozoa</taxon>
        <taxon>Nematoda</taxon>
        <taxon>Chromadorea</taxon>
        <taxon>Rhabditida</taxon>
        <taxon>Spirurina</taxon>
        <taxon>Spiruromorpha</taxon>
        <taxon>Filarioidea</taxon>
        <taxon>Onchocercidae</taxon>
        <taxon>Onchocerca</taxon>
    </lineage>
</organism>
<protein>
    <submittedName>
        <fullName evidence="1">Uncharacterized protein</fullName>
    </submittedName>
</protein>